<gene>
    <name evidence="1" type="ORF">QOZ98_001393</name>
</gene>
<name>A0ABU0GT89_9BACL</name>
<accession>A0ABU0GT89</accession>
<comment type="caution">
    <text evidence="1">The sequence shown here is derived from an EMBL/GenBank/DDBJ whole genome shotgun (WGS) entry which is preliminary data.</text>
</comment>
<dbReference type="Proteomes" id="UP001241988">
    <property type="component" value="Unassembled WGS sequence"/>
</dbReference>
<reference evidence="1 2" key="1">
    <citation type="submission" date="2023-07" db="EMBL/GenBank/DDBJ databases">
        <title>Genomic Encyclopedia of Type Strains, Phase IV (KMG-IV): sequencing the most valuable type-strain genomes for metagenomic binning, comparative biology and taxonomic classification.</title>
        <authorList>
            <person name="Goeker M."/>
        </authorList>
    </citation>
    <scope>NUCLEOTIDE SEQUENCE [LARGE SCALE GENOMIC DNA]</scope>
    <source>
        <strain evidence="1 2">DSM 16419</strain>
    </source>
</reference>
<sequence>MSKLLDVRAAANEEKRDMVKRGTPYRRSTAVYASHFLNDLVSSNHPVPLSRAELVNMVQVKYNVDNDRAQDVAKNVHVQVARVRDRERLAKFYKEADKRLKSKERNKS</sequence>
<dbReference type="RefSeq" id="WP_308786737.1">
    <property type="nucleotide sequence ID" value="NZ_JAUSWB010000003.1"/>
</dbReference>
<dbReference type="EMBL" id="JAUSWB010000003">
    <property type="protein sequence ID" value="MDQ0428567.1"/>
    <property type="molecule type" value="Genomic_DNA"/>
</dbReference>
<proteinExistence type="predicted"/>
<protein>
    <submittedName>
        <fullName evidence="1">ABC-type uncharacterized transport system ATPase subunit</fullName>
    </submittedName>
</protein>
<organism evidence="1 2">
    <name type="scientific">Planomicrobium stackebrandtii</name>
    <dbReference type="NCBI Taxonomy" id="253160"/>
    <lineage>
        <taxon>Bacteria</taxon>
        <taxon>Bacillati</taxon>
        <taxon>Bacillota</taxon>
        <taxon>Bacilli</taxon>
        <taxon>Bacillales</taxon>
        <taxon>Caryophanaceae</taxon>
        <taxon>Planomicrobium</taxon>
    </lineage>
</organism>
<evidence type="ECO:0000313" key="2">
    <source>
        <dbReference type="Proteomes" id="UP001241988"/>
    </source>
</evidence>
<evidence type="ECO:0000313" key="1">
    <source>
        <dbReference type="EMBL" id="MDQ0428567.1"/>
    </source>
</evidence>
<keyword evidence="2" id="KW-1185">Reference proteome</keyword>